<dbReference type="InterPro" id="IPR018502">
    <property type="entry name" value="Annexin_repeat"/>
</dbReference>
<comment type="caution">
    <text evidence="5">The sequence shown here is derived from an EMBL/GenBank/DDBJ whole genome shotgun (WGS) entry which is preliminary data.</text>
</comment>
<dbReference type="GO" id="GO:0012506">
    <property type="term" value="C:vesicle membrane"/>
    <property type="evidence" value="ECO:0007669"/>
    <property type="project" value="TreeGrafter"/>
</dbReference>
<dbReference type="GO" id="GO:0005634">
    <property type="term" value="C:nucleus"/>
    <property type="evidence" value="ECO:0007669"/>
    <property type="project" value="TreeGrafter"/>
</dbReference>
<keyword evidence="3" id="KW-0041">Annexin</keyword>
<evidence type="ECO:0000313" key="6">
    <source>
        <dbReference type="Proteomes" id="UP000054821"/>
    </source>
</evidence>
<dbReference type="SMART" id="SM00335">
    <property type="entry name" value="ANX"/>
    <property type="match status" value="2"/>
</dbReference>
<dbReference type="STRING" id="398673.A0A2P4ZL74"/>
<protein>
    <submittedName>
        <fullName evidence="5">Annexin A7</fullName>
    </submittedName>
</protein>
<keyword evidence="6" id="KW-1185">Reference proteome</keyword>
<dbReference type="GO" id="GO:0001786">
    <property type="term" value="F:phosphatidylserine binding"/>
    <property type="evidence" value="ECO:0007669"/>
    <property type="project" value="TreeGrafter"/>
</dbReference>
<feature type="region of interest" description="Disordered" evidence="4">
    <location>
        <begin position="55"/>
        <end position="86"/>
    </location>
</feature>
<dbReference type="PROSITE" id="PS51897">
    <property type="entry name" value="ANNEXIN_2"/>
    <property type="match status" value="1"/>
</dbReference>
<dbReference type="InterPro" id="IPR037104">
    <property type="entry name" value="Annexin_sf"/>
</dbReference>
<dbReference type="GeneID" id="29982714"/>
<reference evidence="5 6" key="1">
    <citation type="journal article" date="2016" name="Genome Announc.">
        <title>Draft Whole-Genome Sequence of Trichoderma gamsii T6085, a Promising Biocontrol Agent of Fusarium Head Blight on Wheat.</title>
        <authorList>
            <person name="Baroncelli R."/>
            <person name="Zapparata A."/>
            <person name="Piaggeschi G."/>
            <person name="Sarrocco S."/>
            <person name="Vannacci G."/>
        </authorList>
    </citation>
    <scope>NUCLEOTIDE SEQUENCE [LARGE SCALE GENOMIC DNA]</scope>
    <source>
        <strain evidence="5 6">T6085</strain>
    </source>
</reference>
<dbReference type="EMBL" id="JPDN02000020">
    <property type="protein sequence ID" value="PON25039.1"/>
    <property type="molecule type" value="Genomic_DNA"/>
</dbReference>
<accession>A0A2P4ZL74</accession>
<feature type="compositionally biased region" description="Polar residues" evidence="4">
    <location>
        <begin position="73"/>
        <end position="82"/>
    </location>
</feature>
<evidence type="ECO:0000256" key="4">
    <source>
        <dbReference type="SAM" id="MobiDB-lite"/>
    </source>
</evidence>
<name>A0A2P4ZL74_9HYPO</name>
<evidence type="ECO:0000313" key="5">
    <source>
        <dbReference type="EMBL" id="PON25039.1"/>
    </source>
</evidence>
<dbReference type="GO" id="GO:0005509">
    <property type="term" value="F:calcium ion binding"/>
    <property type="evidence" value="ECO:0007669"/>
    <property type="project" value="InterPro"/>
</dbReference>
<gene>
    <name evidence="5" type="ORF">TGAM01_v206120</name>
</gene>
<evidence type="ECO:0000256" key="1">
    <source>
        <dbReference type="ARBA" id="ARBA00007831"/>
    </source>
</evidence>
<dbReference type="GO" id="GO:0005544">
    <property type="term" value="F:calcium-dependent phospholipid binding"/>
    <property type="evidence" value="ECO:0007669"/>
    <property type="project" value="InterPro"/>
</dbReference>
<comment type="similarity">
    <text evidence="1">Belongs to the annexin family.</text>
</comment>
<keyword evidence="2" id="KW-0677">Repeat</keyword>
<dbReference type="Proteomes" id="UP000054821">
    <property type="component" value="Unassembled WGS sequence"/>
</dbReference>
<dbReference type="PANTHER" id="PTHR10502">
    <property type="entry name" value="ANNEXIN"/>
    <property type="match status" value="1"/>
</dbReference>
<dbReference type="Gene3D" id="1.10.220.10">
    <property type="entry name" value="Annexin"/>
    <property type="match status" value="4"/>
</dbReference>
<sequence>MANSTLLIKRADIPACNVNLHKQCMMNAQNPPYRHQGLHEGQCLPGQGALGPILGQMAGQQPSHGYRSAPAGSDQNQPSTYMYQPPYPPAGQQYPEQQQAPEYGYNGQSTQYYTHYAHQPIQQLQCWHQPYGPAHTQPGYPHGPGQQPSGHNIEATPASPGYDIAQTLMMQRIDTSADAGALLTAMLGSGCDAHALVRIFSSPQYRHPYAFQQLRNDYRDWFKRDLEKDIKGKTQGDFQDALVALARGPLDHDVSTLDKALQQRPIDEEALMGVLLCRSNADIMAITSQYRHTKGKDLLTTVKDKMDERRFPLYRNVISATRAEDAAAVNPADIDYQITELQRGIEENSLVVTEILTSANNAQLRAMCIAYRQKYHRSLQEAIVAEFLGSEEHALLQMLTSVTGENGKADADALREPLRDPLNNKRAITYRVLRVYWGDRARLSKAQAAYQSSYHRPLVTDLEHSLDGDYGNLLSALIGGDV</sequence>
<dbReference type="GO" id="GO:0005886">
    <property type="term" value="C:plasma membrane"/>
    <property type="evidence" value="ECO:0007669"/>
    <property type="project" value="TreeGrafter"/>
</dbReference>
<proteinExistence type="inferred from homology"/>
<dbReference type="AlphaFoldDB" id="A0A2P4ZL74"/>
<dbReference type="Pfam" id="PF00191">
    <property type="entry name" value="Annexin"/>
    <property type="match status" value="3"/>
</dbReference>
<evidence type="ECO:0000256" key="2">
    <source>
        <dbReference type="ARBA" id="ARBA00022737"/>
    </source>
</evidence>
<dbReference type="RefSeq" id="XP_018664138.1">
    <property type="nucleotide sequence ID" value="XM_018802631.1"/>
</dbReference>
<organism evidence="5 6">
    <name type="scientific">Trichoderma gamsii</name>
    <dbReference type="NCBI Taxonomy" id="398673"/>
    <lineage>
        <taxon>Eukaryota</taxon>
        <taxon>Fungi</taxon>
        <taxon>Dikarya</taxon>
        <taxon>Ascomycota</taxon>
        <taxon>Pezizomycotina</taxon>
        <taxon>Sordariomycetes</taxon>
        <taxon>Hypocreomycetidae</taxon>
        <taxon>Hypocreales</taxon>
        <taxon>Hypocreaceae</taxon>
        <taxon>Trichoderma</taxon>
    </lineage>
</organism>
<dbReference type="GO" id="GO:0005737">
    <property type="term" value="C:cytoplasm"/>
    <property type="evidence" value="ECO:0007669"/>
    <property type="project" value="TreeGrafter"/>
</dbReference>
<dbReference type="SUPFAM" id="SSF47874">
    <property type="entry name" value="Annexin"/>
    <property type="match status" value="1"/>
</dbReference>
<evidence type="ECO:0000256" key="3">
    <source>
        <dbReference type="ARBA" id="ARBA00023216"/>
    </source>
</evidence>
<dbReference type="PANTHER" id="PTHR10502:SF102">
    <property type="entry name" value="ANNEXIN B11"/>
    <property type="match status" value="1"/>
</dbReference>